<dbReference type="AlphaFoldDB" id="A0A0U5F7B5"/>
<accession>A0A0U5F7B5</accession>
<name>A0A0U5F7B5_9PROT</name>
<evidence type="ECO:0000313" key="2">
    <source>
        <dbReference type="Proteomes" id="UP000068250"/>
    </source>
</evidence>
<sequence length="59" mass="6466">MRPAARRHDGCRFTVGVEQPVVAAIGVGLQDAAPAGEMLRGMFELPRVLWRRFLSDLSG</sequence>
<reference evidence="2" key="1">
    <citation type="submission" date="2014-09" db="EMBL/GenBank/DDBJ databases">
        <authorList>
            <person name="Illeghems K.G."/>
        </authorList>
    </citation>
    <scope>NUCLEOTIDE SEQUENCE [LARGE SCALE GENOMIC DNA]</scope>
    <source>
        <strain evidence="2">LMG 23848T</strain>
        <plasmid evidence="2">1P</plasmid>
    </source>
</reference>
<evidence type="ECO:0000313" key="1">
    <source>
        <dbReference type="EMBL" id="CEF57432.1"/>
    </source>
</evidence>
<protein>
    <submittedName>
        <fullName evidence="1">Uncharacterized protein</fullName>
    </submittedName>
</protein>
<proteinExistence type="predicted"/>
<dbReference type="PATRIC" id="fig|431306.5.peg.2865"/>
<dbReference type="Proteomes" id="UP000068250">
    <property type="component" value="Plasmid 1P"/>
</dbReference>
<dbReference type="EMBL" id="LN609303">
    <property type="protein sequence ID" value="CEF57432.1"/>
    <property type="molecule type" value="Genomic_DNA"/>
</dbReference>
<geneLocation type="plasmid" evidence="2">
    <name>1P</name>
</geneLocation>
<gene>
    <name evidence="1" type="ORF">AGA_1P127</name>
</gene>
<organism evidence="1 2">
    <name type="scientific">Acetobacter ghanensis</name>
    <dbReference type="NCBI Taxonomy" id="431306"/>
    <lineage>
        <taxon>Bacteria</taxon>
        <taxon>Pseudomonadati</taxon>
        <taxon>Pseudomonadota</taxon>
        <taxon>Alphaproteobacteria</taxon>
        <taxon>Acetobacterales</taxon>
        <taxon>Acetobacteraceae</taxon>
        <taxon>Acetobacter</taxon>
    </lineage>
</organism>